<evidence type="ECO:0000313" key="2">
    <source>
        <dbReference type="Proteomes" id="UP000821865"/>
    </source>
</evidence>
<proteinExistence type="predicted"/>
<accession>A0ACB8C475</accession>
<organism evidence="1 2">
    <name type="scientific">Dermacentor silvarum</name>
    <name type="common">Tick</name>
    <dbReference type="NCBI Taxonomy" id="543639"/>
    <lineage>
        <taxon>Eukaryota</taxon>
        <taxon>Metazoa</taxon>
        <taxon>Ecdysozoa</taxon>
        <taxon>Arthropoda</taxon>
        <taxon>Chelicerata</taxon>
        <taxon>Arachnida</taxon>
        <taxon>Acari</taxon>
        <taxon>Parasitiformes</taxon>
        <taxon>Ixodida</taxon>
        <taxon>Ixodoidea</taxon>
        <taxon>Ixodidae</taxon>
        <taxon>Rhipicephalinae</taxon>
        <taxon>Dermacentor</taxon>
    </lineage>
</organism>
<comment type="caution">
    <text evidence="1">The sequence shown here is derived from an EMBL/GenBank/DDBJ whole genome shotgun (WGS) entry which is preliminary data.</text>
</comment>
<protein>
    <submittedName>
        <fullName evidence="1">Uncharacterized protein</fullName>
    </submittedName>
</protein>
<evidence type="ECO:0000313" key="1">
    <source>
        <dbReference type="EMBL" id="KAH7933649.1"/>
    </source>
</evidence>
<keyword evidence="2" id="KW-1185">Reference proteome</keyword>
<reference evidence="1" key="1">
    <citation type="submission" date="2020-05" db="EMBL/GenBank/DDBJ databases">
        <title>Large-scale comparative analyses of tick genomes elucidate their genetic diversity and vector capacities.</title>
        <authorList>
            <person name="Jia N."/>
            <person name="Wang J."/>
            <person name="Shi W."/>
            <person name="Du L."/>
            <person name="Sun Y."/>
            <person name="Zhan W."/>
            <person name="Jiang J."/>
            <person name="Wang Q."/>
            <person name="Zhang B."/>
            <person name="Ji P."/>
            <person name="Sakyi L.B."/>
            <person name="Cui X."/>
            <person name="Yuan T."/>
            <person name="Jiang B."/>
            <person name="Yang W."/>
            <person name="Lam T.T.-Y."/>
            <person name="Chang Q."/>
            <person name="Ding S."/>
            <person name="Wang X."/>
            <person name="Zhu J."/>
            <person name="Ruan X."/>
            <person name="Zhao L."/>
            <person name="Wei J."/>
            <person name="Que T."/>
            <person name="Du C."/>
            <person name="Cheng J."/>
            <person name="Dai P."/>
            <person name="Han X."/>
            <person name="Huang E."/>
            <person name="Gao Y."/>
            <person name="Liu J."/>
            <person name="Shao H."/>
            <person name="Ye R."/>
            <person name="Li L."/>
            <person name="Wei W."/>
            <person name="Wang X."/>
            <person name="Wang C."/>
            <person name="Yang T."/>
            <person name="Huo Q."/>
            <person name="Li W."/>
            <person name="Guo W."/>
            <person name="Chen H."/>
            <person name="Zhou L."/>
            <person name="Ni X."/>
            <person name="Tian J."/>
            <person name="Zhou Y."/>
            <person name="Sheng Y."/>
            <person name="Liu T."/>
            <person name="Pan Y."/>
            <person name="Xia L."/>
            <person name="Li J."/>
            <person name="Zhao F."/>
            <person name="Cao W."/>
        </authorList>
    </citation>
    <scope>NUCLEOTIDE SEQUENCE</scope>
    <source>
        <strain evidence="1">Dsil-2018</strain>
    </source>
</reference>
<name>A0ACB8C475_DERSI</name>
<dbReference type="Proteomes" id="UP000821865">
    <property type="component" value="Chromosome 9"/>
</dbReference>
<gene>
    <name evidence="1" type="ORF">HPB49_014882</name>
</gene>
<sequence length="328" mass="37287">MVRLRSASIKSEIFGYASFINGFSTVSKFHRFLGYSFFSWKTLHGERKYSASMVSPYLAFAVLSWSFFAFVMVQDTYRVVFLVRGEGGRPLRAIEKCVLIFYFVRCLGIQLTNITTLVLYSRELDEIIKKMEAIESTFQRPTRLRATAKFIILQNVVFSVAALLSICDEIAGFDGYMEPIHMKVIYGVFSLVFAETVCMIGFSWIMYFSRAFASFLRCINEDIESLAVGRPLVRSELAAQHSRFCELWYAFVHCDKIFSMGLLVTIPLNIINASPWGYFILTTHESSVNVIMDVVGFVTFGAELFALGAYGSAAQDEVRQHQHCLHLS</sequence>
<dbReference type="EMBL" id="CM023478">
    <property type="protein sequence ID" value="KAH7933649.1"/>
    <property type="molecule type" value="Genomic_DNA"/>
</dbReference>